<feature type="transmembrane region" description="Helical" evidence="1">
    <location>
        <begin position="211"/>
        <end position="236"/>
    </location>
</feature>
<evidence type="ECO:0000313" key="5">
    <source>
        <dbReference type="Proteomes" id="UP000479043"/>
    </source>
</evidence>
<proteinExistence type="predicted"/>
<reference evidence="4 5" key="1">
    <citation type="submission" date="2020-01" db="EMBL/GenBank/DDBJ databases">
        <authorList>
            <person name="Chen S."/>
        </authorList>
    </citation>
    <scope>NUCLEOTIDE SEQUENCE [LARGE SCALE GENOMIC DNA]</scope>
    <source>
        <strain evidence="4 5">GS-10</strain>
    </source>
</reference>
<protein>
    <submittedName>
        <fullName evidence="4">Carbon monoxide dehydrogenase</fullName>
    </submittedName>
</protein>
<dbReference type="PANTHER" id="PTHR35152:SF1">
    <property type="entry name" value="DOMAIN SIGNALLING PROTEIN, PUTATIVE (AFU_ORTHOLOGUE AFUA_5G11310)-RELATED"/>
    <property type="match status" value="1"/>
</dbReference>
<keyword evidence="1" id="KW-0812">Transmembrane</keyword>
<dbReference type="InterPro" id="IPR007492">
    <property type="entry name" value="LytTR_DNA-bd_dom"/>
</dbReference>
<comment type="caution">
    <text evidence="4">The sequence shown here is derived from an EMBL/GenBank/DDBJ whole genome shotgun (WGS) entry which is preliminary data.</text>
</comment>
<sequence>MQILDYPHSPWLVIASLCVALIAGFTGLSLTQGISQRSYNQRKIAVALAAVSLGGGIWSMHFVAMLGLQLPFLFYYDAAITLASALVAILVVGIALLILHFFKRTALTLTGAGVIVGLGVLLMHYIGMAGLQMCRALYTPTGIAFAIVASCALNIAAFWIAYGARSHRNILLGTVCFGLAVFAVHFIAVANTDFIAIETLNEVGPLISNEILAVGVVISSFMLCGAFLLSGVTFLAPSQSAAAAAGAIPPEAEETPAQVREDTDARAPQIPFEKGGRTLFIDPARVFAIRAEGHYTHLYTEDGQFFCAWSITEAEKRLTPDPFIKTHRSYLINPAHVGGFERMKDNGICLFDLPGLQKVPVSRSRLKVVRAALGV</sequence>
<organism evidence="4 5">
    <name type="scientific">Thalassovita mangrovi</name>
    <dbReference type="NCBI Taxonomy" id="2692236"/>
    <lineage>
        <taxon>Bacteria</taxon>
        <taxon>Pseudomonadati</taxon>
        <taxon>Pseudomonadota</taxon>
        <taxon>Alphaproteobacteria</taxon>
        <taxon>Rhodobacterales</taxon>
        <taxon>Roseobacteraceae</taxon>
        <taxon>Thalassovita</taxon>
    </lineage>
</organism>
<keyword evidence="1" id="KW-0472">Membrane</keyword>
<name>A0A6L8LS67_9RHOB</name>
<evidence type="ECO:0000313" key="4">
    <source>
        <dbReference type="EMBL" id="MYM55989.1"/>
    </source>
</evidence>
<dbReference type="InterPro" id="IPR012073">
    <property type="entry name" value="LytTR_MHYT"/>
</dbReference>
<dbReference type="Gene3D" id="2.40.50.1020">
    <property type="entry name" value="LytTr DNA-binding domain"/>
    <property type="match status" value="1"/>
</dbReference>
<dbReference type="InterPro" id="IPR005330">
    <property type="entry name" value="MHYT_dom"/>
</dbReference>
<feature type="domain" description="HTH LytTR-type" evidence="3">
    <location>
        <begin position="270"/>
        <end position="375"/>
    </location>
</feature>
<dbReference type="PROSITE" id="PS50930">
    <property type="entry name" value="HTH_LYTTR"/>
    <property type="match status" value="1"/>
</dbReference>
<evidence type="ECO:0000259" key="3">
    <source>
        <dbReference type="PROSITE" id="PS50930"/>
    </source>
</evidence>
<dbReference type="PIRSF" id="PIRSF036615">
    <property type="entry name" value="MHYT_LytTR"/>
    <property type="match status" value="1"/>
</dbReference>
<feature type="domain" description="MHYT" evidence="2">
    <location>
        <begin position="8"/>
        <end position="195"/>
    </location>
</feature>
<feature type="transmembrane region" description="Helical" evidence="1">
    <location>
        <begin position="74"/>
        <end position="99"/>
    </location>
</feature>
<gene>
    <name evidence="4" type="ORF">GR167_11800</name>
</gene>
<evidence type="ECO:0000256" key="1">
    <source>
        <dbReference type="PROSITE-ProRule" id="PRU00244"/>
    </source>
</evidence>
<dbReference type="PANTHER" id="PTHR35152">
    <property type="entry name" value="DOMAIN SIGNALLING PROTEIN, PUTATIVE (AFU_ORTHOLOGUE AFUA_5G11310)-RELATED"/>
    <property type="match status" value="1"/>
</dbReference>
<keyword evidence="5" id="KW-1185">Reference proteome</keyword>
<feature type="transmembrane region" description="Helical" evidence="1">
    <location>
        <begin position="169"/>
        <end position="191"/>
    </location>
</feature>
<keyword evidence="1" id="KW-1133">Transmembrane helix</keyword>
<dbReference type="AlphaFoldDB" id="A0A6L8LS67"/>
<dbReference type="SMART" id="SM00850">
    <property type="entry name" value="LytTR"/>
    <property type="match status" value="1"/>
</dbReference>
<dbReference type="RefSeq" id="WP_160973718.1">
    <property type="nucleotide sequence ID" value="NZ_WWEN01000004.1"/>
</dbReference>
<dbReference type="Pfam" id="PF03707">
    <property type="entry name" value="MHYT"/>
    <property type="match status" value="2"/>
</dbReference>
<evidence type="ECO:0000259" key="2">
    <source>
        <dbReference type="PROSITE" id="PS50924"/>
    </source>
</evidence>
<dbReference type="PROSITE" id="PS50924">
    <property type="entry name" value="MHYT"/>
    <property type="match status" value="1"/>
</dbReference>
<dbReference type="GO" id="GO:0003677">
    <property type="term" value="F:DNA binding"/>
    <property type="evidence" value="ECO:0007669"/>
    <property type="project" value="InterPro"/>
</dbReference>
<dbReference type="GO" id="GO:0016020">
    <property type="term" value="C:membrane"/>
    <property type="evidence" value="ECO:0007669"/>
    <property type="project" value="UniProtKB-UniRule"/>
</dbReference>
<dbReference type="Proteomes" id="UP000479043">
    <property type="component" value="Unassembled WGS sequence"/>
</dbReference>
<feature type="transmembrane region" description="Helical" evidence="1">
    <location>
        <begin position="106"/>
        <end position="126"/>
    </location>
</feature>
<accession>A0A6L8LS67</accession>
<feature type="transmembrane region" description="Helical" evidence="1">
    <location>
        <begin position="44"/>
        <end position="68"/>
    </location>
</feature>
<dbReference type="Pfam" id="PF04397">
    <property type="entry name" value="LytTR"/>
    <property type="match status" value="1"/>
</dbReference>
<feature type="transmembrane region" description="Helical" evidence="1">
    <location>
        <begin position="12"/>
        <end position="32"/>
    </location>
</feature>
<dbReference type="EMBL" id="WWEN01000004">
    <property type="protein sequence ID" value="MYM55989.1"/>
    <property type="molecule type" value="Genomic_DNA"/>
</dbReference>
<feature type="transmembrane region" description="Helical" evidence="1">
    <location>
        <begin position="138"/>
        <end position="162"/>
    </location>
</feature>